<proteinExistence type="predicted"/>
<sequence length="188" mass="20717">MIGNMMNNRPGGRNRSNSKGRLAIVRPLLPYRARLGSKLLMHRTPSASHASPTDAYLGHCIGPDETMQLSITASVRCFRRTFERAWPSSVGMAILCKSLIMKACGAWMGWDGMGWDPAEQQLRSGISGEDKHGAVKGGRDGSKLSSDRIAEQRDVSWPNGTKDGAEAGTDGRMDRRIWMKDEISGRRK</sequence>
<reference evidence="2" key="1">
    <citation type="submission" date="2016-03" db="EMBL/GenBank/DDBJ databases">
        <title>Mechanisms controlling the formation of the plant cell surface in tip-growing cells are functionally conserved among land plants.</title>
        <authorList>
            <person name="Honkanen S."/>
            <person name="Jones V.A."/>
            <person name="Morieri G."/>
            <person name="Champion C."/>
            <person name="Hetherington A.J."/>
            <person name="Kelly S."/>
            <person name="Saint-Marcoux D."/>
            <person name="Proust H."/>
            <person name="Prescott H."/>
            <person name="Dolan L."/>
        </authorList>
    </citation>
    <scope>NUCLEOTIDE SEQUENCE [LARGE SCALE GENOMIC DNA]</scope>
    <source>
        <tissue evidence="2">Whole gametophyte</tissue>
    </source>
</reference>
<dbReference type="Proteomes" id="UP000077202">
    <property type="component" value="Unassembled WGS sequence"/>
</dbReference>
<dbReference type="AlphaFoldDB" id="A0A176WJK3"/>
<accession>A0A176WJK3</accession>
<feature type="compositionally biased region" description="Basic and acidic residues" evidence="1">
    <location>
        <begin position="128"/>
        <end position="154"/>
    </location>
</feature>
<dbReference type="EMBL" id="LVLJ01000655">
    <property type="protein sequence ID" value="OAE33390.1"/>
    <property type="molecule type" value="Genomic_DNA"/>
</dbReference>
<feature type="compositionally biased region" description="Basic and acidic residues" evidence="1">
    <location>
        <begin position="163"/>
        <end position="188"/>
    </location>
</feature>
<name>A0A176WJK3_MARPO</name>
<gene>
    <name evidence="2" type="ORF">AXG93_2852s1090</name>
</gene>
<protein>
    <submittedName>
        <fullName evidence="2">Uncharacterized protein</fullName>
    </submittedName>
</protein>
<evidence type="ECO:0000256" key="1">
    <source>
        <dbReference type="SAM" id="MobiDB-lite"/>
    </source>
</evidence>
<keyword evidence="3" id="KW-1185">Reference proteome</keyword>
<feature type="region of interest" description="Disordered" evidence="1">
    <location>
        <begin position="126"/>
        <end position="188"/>
    </location>
</feature>
<organism evidence="2 3">
    <name type="scientific">Marchantia polymorpha subsp. ruderalis</name>
    <dbReference type="NCBI Taxonomy" id="1480154"/>
    <lineage>
        <taxon>Eukaryota</taxon>
        <taxon>Viridiplantae</taxon>
        <taxon>Streptophyta</taxon>
        <taxon>Embryophyta</taxon>
        <taxon>Marchantiophyta</taxon>
        <taxon>Marchantiopsida</taxon>
        <taxon>Marchantiidae</taxon>
        <taxon>Marchantiales</taxon>
        <taxon>Marchantiaceae</taxon>
        <taxon>Marchantia</taxon>
    </lineage>
</organism>
<comment type="caution">
    <text evidence="2">The sequence shown here is derived from an EMBL/GenBank/DDBJ whole genome shotgun (WGS) entry which is preliminary data.</text>
</comment>
<evidence type="ECO:0000313" key="3">
    <source>
        <dbReference type="Proteomes" id="UP000077202"/>
    </source>
</evidence>
<evidence type="ECO:0000313" key="2">
    <source>
        <dbReference type="EMBL" id="OAE33390.1"/>
    </source>
</evidence>